<sequence>MPPLRPLSGSQDPSSALRLPANRRLSSPTSQRLNTITETGLPPPEERWSRFTGLRTSLSTNATGRTPPPAYDWVPGPNDEEFPKDPATEEKLSRLRKTWSSRTEKRGGWRRVAIIFAIALVVLGLVIGLGVGLTRKGQKGGDNEGAVVGNSTTTQPADDTSLIQQLPLGQYSFVTNLRTQQTTCTPNAATWRCYPYSVLNPSDPSTSASSQTTFDWIIRNTSSSYATNTTGTTAPEGVAANLTISSTNNPFALSFEPHPLTYYSSASNASSARLTFSFDLPKTVFPTSAITPDNSAAQCFFNNTVLAGTIYLSARGNDSTSTENTDKDGFWPYAVEVAQTSSSGEGTPDCYETVNGGVGDRITEGLEPVGEGRECVCGYGNF</sequence>
<comment type="caution">
    <text evidence="3">The sequence shown here is derived from an EMBL/GenBank/DDBJ whole genome shotgun (WGS) entry which is preliminary data.</text>
</comment>
<evidence type="ECO:0000313" key="4">
    <source>
        <dbReference type="Proteomes" id="UP000803884"/>
    </source>
</evidence>
<feature type="compositionally biased region" description="Polar residues" evidence="1">
    <location>
        <begin position="54"/>
        <end position="64"/>
    </location>
</feature>
<dbReference type="RefSeq" id="XP_069232795.1">
    <property type="nucleotide sequence ID" value="XM_069370437.1"/>
</dbReference>
<keyword evidence="4" id="KW-1185">Reference proteome</keyword>
<evidence type="ECO:0008006" key="5">
    <source>
        <dbReference type="Google" id="ProtNLM"/>
    </source>
</evidence>
<keyword evidence="2" id="KW-0812">Transmembrane</keyword>
<reference evidence="3 4" key="1">
    <citation type="journal article" date="2020" name="Microbiol. Resour. Announc.">
        <title>Draft Genome Sequence of a Cladosporium Species Isolated from the Mesophotic Ascidian Didemnum maculosum.</title>
        <authorList>
            <person name="Gioti A."/>
            <person name="Siaperas R."/>
            <person name="Nikolaivits E."/>
            <person name="Le Goff G."/>
            <person name="Ouazzani J."/>
            <person name="Kotoulas G."/>
            <person name="Topakas E."/>
        </authorList>
    </citation>
    <scope>NUCLEOTIDE SEQUENCE [LARGE SCALE GENOMIC DNA]</scope>
    <source>
        <strain evidence="3 4">TM138-S3</strain>
    </source>
</reference>
<gene>
    <name evidence="3" type="ORF">WHR41_01831</name>
</gene>
<evidence type="ECO:0000256" key="2">
    <source>
        <dbReference type="SAM" id="Phobius"/>
    </source>
</evidence>
<dbReference type="GeneID" id="96003275"/>
<evidence type="ECO:0000313" key="3">
    <source>
        <dbReference type="EMBL" id="KAL1589690.1"/>
    </source>
</evidence>
<feature type="region of interest" description="Disordered" evidence="1">
    <location>
        <begin position="134"/>
        <end position="158"/>
    </location>
</feature>
<dbReference type="Proteomes" id="UP000803884">
    <property type="component" value="Unassembled WGS sequence"/>
</dbReference>
<dbReference type="EMBL" id="JAAQHG020000004">
    <property type="protein sequence ID" value="KAL1589690.1"/>
    <property type="molecule type" value="Genomic_DNA"/>
</dbReference>
<proteinExistence type="predicted"/>
<evidence type="ECO:0000256" key="1">
    <source>
        <dbReference type="SAM" id="MobiDB-lite"/>
    </source>
</evidence>
<feature type="region of interest" description="Disordered" evidence="1">
    <location>
        <begin position="1"/>
        <end position="86"/>
    </location>
</feature>
<protein>
    <recommendedName>
        <fullName evidence="5">Tat pathway signal sequence</fullName>
    </recommendedName>
</protein>
<feature type="compositionally biased region" description="Polar residues" evidence="1">
    <location>
        <begin position="24"/>
        <end position="38"/>
    </location>
</feature>
<organism evidence="3 4">
    <name type="scientific">Cladosporium halotolerans</name>
    <dbReference type="NCBI Taxonomy" id="1052096"/>
    <lineage>
        <taxon>Eukaryota</taxon>
        <taxon>Fungi</taxon>
        <taxon>Dikarya</taxon>
        <taxon>Ascomycota</taxon>
        <taxon>Pezizomycotina</taxon>
        <taxon>Dothideomycetes</taxon>
        <taxon>Dothideomycetidae</taxon>
        <taxon>Cladosporiales</taxon>
        <taxon>Cladosporiaceae</taxon>
        <taxon>Cladosporium</taxon>
    </lineage>
</organism>
<dbReference type="AlphaFoldDB" id="A0AB34L2A3"/>
<feature type="compositionally biased region" description="Polar residues" evidence="1">
    <location>
        <begin position="149"/>
        <end position="158"/>
    </location>
</feature>
<feature type="transmembrane region" description="Helical" evidence="2">
    <location>
        <begin position="112"/>
        <end position="133"/>
    </location>
</feature>
<accession>A0AB34L2A3</accession>
<name>A0AB34L2A3_9PEZI</name>
<keyword evidence="2" id="KW-1133">Transmembrane helix</keyword>
<keyword evidence="2" id="KW-0472">Membrane</keyword>